<organism evidence="2 3">
    <name type="scientific">Protomyces lactucae-debilis</name>
    <dbReference type="NCBI Taxonomy" id="2754530"/>
    <lineage>
        <taxon>Eukaryota</taxon>
        <taxon>Fungi</taxon>
        <taxon>Dikarya</taxon>
        <taxon>Ascomycota</taxon>
        <taxon>Taphrinomycotina</taxon>
        <taxon>Taphrinomycetes</taxon>
        <taxon>Taphrinales</taxon>
        <taxon>Protomycetaceae</taxon>
        <taxon>Protomyces</taxon>
    </lineage>
</organism>
<dbReference type="OrthoDB" id="5521299at2759"/>
<protein>
    <recommendedName>
        <fullName evidence="1">LYR motif-containing protein Cup1-like N-terminal domain-containing protein</fullName>
    </recommendedName>
</protein>
<feature type="domain" description="LYR motif-containing protein Cup1-like N-terminal" evidence="1">
    <location>
        <begin position="13"/>
        <end position="108"/>
    </location>
</feature>
<dbReference type="GeneID" id="63787734"/>
<dbReference type="EMBL" id="MCFI01000007">
    <property type="protein sequence ID" value="ORY83881.1"/>
    <property type="molecule type" value="Genomic_DNA"/>
</dbReference>
<name>A0A1Y2FIV2_PROLT</name>
<dbReference type="RefSeq" id="XP_040726176.1">
    <property type="nucleotide sequence ID" value="XM_040871135.1"/>
</dbReference>
<dbReference type="Pfam" id="PF20263">
    <property type="entry name" value="LYRM2-like"/>
    <property type="match status" value="1"/>
</dbReference>
<dbReference type="InterPro" id="IPR046896">
    <property type="entry name" value="Cup1-like_N"/>
</dbReference>
<sequence length="396" mass="44573">MGTKPVFPSLPVLYRQLLLRVKHFVDPHASKRLLQLVQLTRESARETNIHATVPKSSGVATDRLTRWRQRMMLHCRQLDKAAVGDMKALETVLQRAYGQRGRLRRVYLSVLTDACLPSPLPELIPGYPRTKPPFLSDQLRALLALQFSRSLEPKLPQPAGASAKLQKRMNAQAARKELKAQKAIGGVSKGDLRKLEEEVARATRKKQGAWHIAPSTAATVSALVPPLNPKREANFRWRHLTKLLERTQVPIPAEDRAWLVKVASRQEQLCEGNKVLHGMRIPCWRTHHLEEVKARQEKLRDPVLERFDHNASPLAGVKIIGGSRKARSVAAHVLTDRLLSRLYGRLLAQVPALSPPETATDQHWKAEYHVKEKAYKARIGSLPDEAFGDATSSQLR</sequence>
<accession>A0A1Y2FIV2</accession>
<comment type="caution">
    <text evidence="2">The sequence shown here is derived from an EMBL/GenBank/DDBJ whole genome shotgun (WGS) entry which is preliminary data.</text>
</comment>
<dbReference type="Proteomes" id="UP000193685">
    <property type="component" value="Unassembled WGS sequence"/>
</dbReference>
<reference evidence="2 3" key="1">
    <citation type="submission" date="2016-07" db="EMBL/GenBank/DDBJ databases">
        <title>Pervasive Adenine N6-methylation of Active Genes in Fungi.</title>
        <authorList>
            <consortium name="DOE Joint Genome Institute"/>
            <person name="Mondo S.J."/>
            <person name="Dannebaum R.O."/>
            <person name="Kuo R.C."/>
            <person name="Labutti K."/>
            <person name="Haridas S."/>
            <person name="Kuo A."/>
            <person name="Salamov A."/>
            <person name="Ahrendt S.R."/>
            <person name="Lipzen A."/>
            <person name="Sullivan W."/>
            <person name="Andreopoulos W.B."/>
            <person name="Clum A."/>
            <person name="Lindquist E."/>
            <person name="Daum C."/>
            <person name="Ramamoorthy G.K."/>
            <person name="Gryganskyi A."/>
            <person name="Culley D."/>
            <person name="Magnuson J.K."/>
            <person name="James T.Y."/>
            <person name="O'Malley M.A."/>
            <person name="Stajich J.E."/>
            <person name="Spatafora J.W."/>
            <person name="Visel A."/>
            <person name="Grigoriev I.V."/>
        </authorList>
    </citation>
    <scope>NUCLEOTIDE SEQUENCE [LARGE SCALE GENOMIC DNA]</scope>
    <source>
        <strain evidence="2 3">12-1054</strain>
    </source>
</reference>
<evidence type="ECO:0000313" key="3">
    <source>
        <dbReference type="Proteomes" id="UP000193685"/>
    </source>
</evidence>
<dbReference type="AlphaFoldDB" id="A0A1Y2FIV2"/>
<evidence type="ECO:0000259" key="1">
    <source>
        <dbReference type="Pfam" id="PF20263"/>
    </source>
</evidence>
<evidence type="ECO:0000313" key="2">
    <source>
        <dbReference type="EMBL" id="ORY83881.1"/>
    </source>
</evidence>
<proteinExistence type="predicted"/>
<gene>
    <name evidence="2" type="ORF">BCR37DRAFT_392326</name>
</gene>
<keyword evidence="3" id="KW-1185">Reference proteome</keyword>